<evidence type="ECO:0000256" key="2">
    <source>
        <dbReference type="ARBA" id="ARBA00022676"/>
    </source>
</evidence>
<gene>
    <name evidence="7" type="ORF">L195_g053238</name>
    <name evidence="8" type="ORF">L195_g056348</name>
</gene>
<feature type="domain" description="Starch synthase catalytic" evidence="6">
    <location>
        <begin position="85"/>
        <end position="123"/>
    </location>
</feature>
<dbReference type="Proteomes" id="UP000236291">
    <property type="component" value="Unassembled WGS sequence"/>
</dbReference>
<comment type="pathway">
    <text evidence="1">Glycan biosynthesis; starch biosynthesis.</text>
</comment>
<evidence type="ECO:0000259" key="6">
    <source>
        <dbReference type="Pfam" id="PF08323"/>
    </source>
</evidence>
<dbReference type="UniPathway" id="UPA00152"/>
<comment type="caution">
    <text evidence="7">The sequence shown here is derived from an EMBL/GenBank/DDBJ whole genome shotgun (WGS) entry which is preliminary data.</text>
</comment>
<dbReference type="EMBL" id="ASHM01088929">
    <property type="protein sequence ID" value="PNX62916.1"/>
    <property type="molecule type" value="Genomic_DNA"/>
</dbReference>
<keyword evidence="4" id="KW-0750">Starch biosynthesis</keyword>
<keyword evidence="5" id="KW-1133">Transmembrane helix</keyword>
<keyword evidence="3" id="KW-0808">Transferase</keyword>
<feature type="non-terminal residue" evidence="7">
    <location>
        <position position="1"/>
    </location>
</feature>
<reference evidence="7 9" key="2">
    <citation type="journal article" date="2017" name="Front. Plant Sci.">
        <title>Gene Classification and Mining of Molecular Markers Useful in Red Clover (Trifolium pratense) Breeding.</title>
        <authorList>
            <person name="Istvanek J."/>
            <person name="Dluhosova J."/>
            <person name="Dluhos P."/>
            <person name="Patkova L."/>
            <person name="Nedelnik J."/>
            <person name="Repkova J."/>
        </authorList>
    </citation>
    <scope>NUCLEOTIDE SEQUENCE [LARGE SCALE GENOMIC DNA]</scope>
    <source>
        <strain evidence="9">cv. Tatra</strain>
        <tissue evidence="7">Young leaves</tissue>
    </source>
</reference>
<dbReference type="GO" id="GO:0019252">
    <property type="term" value="P:starch biosynthetic process"/>
    <property type="evidence" value="ECO:0007669"/>
    <property type="project" value="UniProtKB-UniPathway"/>
</dbReference>
<dbReference type="AlphaFoldDB" id="A0A2K3K9E6"/>
<feature type="transmembrane region" description="Helical" evidence="5">
    <location>
        <begin position="107"/>
        <end position="125"/>
    </location>
</feature>
<evidence type="ECO:0000313" key="8">
    <source>
        <dbReference type="EMBL" id="PNX68770.1"/>
    </source>
</evidence>
<keyword evidence="2" id="KW-0328">Glycosyltransferase</keyword>
<reference evidence="7 9" key="1">
    <citation type="journal article" date="2014" name="Am. J. Bot.">
        <title>Genome assembly and annotation for red clover (Trifolium pratense; Fabaceae).</title>
        <authorList>
            <person name="Istvanek J."/>
            <person name="Jaros M."/>
            <person name="Krenek A."/>
            <person name="Repkova J."/>
        </authorList>
    </citation>
    <scope>NUCLEOTIDE SEQUENCE [LARGE SCALE GENOMIC DNA]</scope>
    <source>
        <strain evidence="9">cv. Tatra</strain>
        <tissue evidence="7">Young leaves</tissue>
    </source>
</reference>
<accession>A0A2K3K9E6</accession>
<dbReference type="Gene3D" id="3.40.50.2000">
    <property type="entry name" value="Glycogen Phosphorylase B"/>
    <property type="match status" value="1"/>
</dbReference>
<name>A0A2K3K9E6_TRIPR</name>
<evidence type="ECO:0000256" key="1">
    <source>
        <dbReference type="ARBA" id="ARBA00004727"/>
    </source>
</evidence>
<keyword evidence="5" id="KW-0472">Membrane</keyword>
<evidence type="ECO:0000313" key="7">
    <source>
        <dbReference type="EMBL" id="PNX62916.1"/>
    </source>
</evidence>
<evidence type="ECO:0000256" key="3">
    <source>
        <dbReference type="ARBA" id="ARBA00022679"/>
    </source>
</evidence>
<dbReference type="Pfam" id="PF08323">
    <property type="entry name" value="Glyco_transf_5"/>
    <property type="match status" value="1"/>
</dbReference>
<keyword evidence="5" id="KW-0812">Transmembrane</keyword>
<organism evidence="7 9">
    <name type="scientific">Trifolium pratense</name>
    <name type="common">Red clover</name>
    <dbReference type="NCBI Taxonomy" id="57577"/>
    <lineage>
        <taxon>Eukaryota</taxon>
        <taxon>Viridiplantae</taxon>
        <taxon>Streptophyta</taxon>
        <taxon>Embryophyta</taxon>
        <taxon>Tracheophyta</taxon>
        <taxon>Spermatophyta</taxon>
        <taxon>Magnoliopsida</taxon>
        <taxon>eudicotyledons</taxon>
        <taxon>Gunneridae</taxon>
        <taxon>Pentapetalae</taxon>
        <taxon>rosids</taxon>
        <taxon>fabids</taxon>
        <taxon>Fabales</taxon>
        <taxon>Fabaceae</taxon>
        <taxon>Papilionoideae</taxon>
        <taxon>50 kb inversion clade</taxon>
        <taxon>NPAAA clade</taxon>
        <taxon>Hologalegina</taxon>
        <taxon>IRL clade</taxon>
        <taxon>Trifolieae</taxon>
        <taxon>Trifolium</taxon>
    </lineage>
</organism>
<dbReference type="GO" id="GO:0016757">
    <property type="term" value="F:glycosyltransferase activity"/>
    <property type="evidence" value="ECO:0007669"/>
    <property type="project" value="UniProtKB-KW"/>
</dbReference>
<evidence type="ECO:0000256" key="5">
    <source>
        <dbReference type="SAM" id="Phobius"/>
    </source>
</evidence>
<evidence type="ECO:0000256" key="4">
    <source>
        <dbReference type="ARBA" id="ARBA00022922"/>
    </source>
</evidence>
<proteinExistence type="predicted"/>
<dbReference type="InterPro" id="IPR013534">
    <property type="entry name" value="Starch_synth_cat_dom"/>
</dbReference>
<dbReference type="STRING" id="57577.A0A2K3K9E6"/>
<protein>
    <submittedName>
        <fullName evidence="7">Granule-bound glycogen (Starch) synthase</fullName>
    </submittedName>
</protein>
<sequence>EMATVTGYFACLNYQGRLTESKPKITTCFNNNSNKQVFTYVGLRSLNKLHVQTVRATPSSSITTSEKSESDKLTEKILGCGGMNLVFIGAEVGPWSKTGGLGDVLGGLPPVLAVSYFSISIIIYTNR</sequence>
<evidence type="ECO:0000313" key="9">
    <source>
        <dbReference type="Proteomes" id="UP000236291"/>
    </source>
</evidence>
<dbReference type="EMBL" id="ASHM01106396">
    <property type="protein sequence ID" value="PNX68770.1"/>
    <property type="molecule type" value="Genomic_DNA"/>
</dbReference>